<keyword evidence="11 14" id="KW-0503">Monooxygenase</keyword>
<dbReference type="InterPro" id="IPR017972">
    <property type="entry name" value="Cyt_P450_CS"/>
</dbReference>
<dbReference type="Pfam" id="PF00067">
    <property type="entry name" value="p450"/>
    <property type="match status" value="1"/>
</dbReference>
<evidence type="ECO:0000256" key="7">
    <source>
        <dbReference type="ARBA" id="ARBA00022824"/>
    </source>
</evidence>
<evidence type="ECO:0000256" key="2">
    <source>
        <dbReference type="ARBA" id="ARBA00004174"/>
    </source>
</evidence>
<comment type="similarity">
    <text evidence="4 14">Belongs to the cytochrome P450 family.</text>
</comment>
<keyword evidence="5 13" id="KW-0349">Heme</keyword>
<dbReference type="SUPFAM" id="SSF48264">
    <property type="entry name" value="Cytochrome P450"/>
    <property type="match status" value="1"/>
</dbReference>
<evidence type="ECO:0000256" key="15">
    <source>
        <dbReference type="SAM" id="Phobius"/>
    </source>
</evidence>
<dbReference type="GO" id="GO:0004497">
    <property type="term" value="F:monooxygenase activity"/>
    <property type="evidence" value="ECO:0007669"/>
    <property type="project" value="UniProtKB-KW"/>
</dbReference>
<dbReference type="OrthoDB" id="2789670at2759"/>
<evidence type="ECO:0000313" key="16">
    <source>
        <dbReference type="EMBL" id="CAB0037248.1"/>
    </source>
</evidence>
<protein>
    <recommendedName>
        <fullName evidence="18">Cytochrome P450</fullName>
    </recommendedName>
</protein>
<keyword evidence="7" id="KW-0256">Endoplasmic reticulum</keyword>
<dbReference type="PRINTS" id="PR00463">
    <property type="entry name" value="EP450I"/>
</dbReference>
<comment type="cofactor">
    <cofactor evidence="1 13">
        <name>heme</name>
        <dbReference type="ChEBI" id="CHEBI:30413"/>
    </cofactor>
</comment>
<gene>
    <name evidence="16" type="ORF">TBRA_LOCUS9084</name>
</gene>
<dbReference type="InterPro" id="IPR002401">
    <property type="entry name" value="Cyt_P450_E_grp-I"/>
</dbReference>
<evidence type="ECO:0000256" key="5">
    <source>
        <dbReference type="ARBA" id="ARBA00022617"/>
    </source>
</evidence>
<dbReference type="PANTHER" id="PTHR24292:SF100">
    <property type="entry name" value="CYTOCHROME P450 6A16, ISOFORM B-RELATED"/>
    <property type="match status" value="1"/>
</dbReference>
<name>A0A6H5IKY7_9HYME</name>
<keyword evidence="12 15" id="KW-0472">Membrane</keyword>
<dbReference type="GO" id="GO:0005789">
    <property type="term" value="C:endoplasmic reticulum membrane"/>
    <property type="evidence" value="ECO:0007669"/>
    <property type="project" value="UniProtKB-SubCell"/>
</dbReference>
<evidence type="ECO:0000256" key="3">
    <source>
        <dbReference type="ARBA" id="ARBA00004406"/>
    </source>
</evidence>
<keyword evidence="8" id="KW-0492">Microsome</keyword>
<evidence type="ECO:0000256" key="6">
    <source>
        <dbReference type="ARBA" id="ARBA00022723"/>
    </source>
</evidence>
<evidence type="ECO:0000256" key="11">
    <source>
        <dbReference type="ARBA" id="ARBA00023033"/>
    </source>
</evidence>
<proteinExistence type="inferred from homology"/>
<evidence type="ECO:0000256" key="14">
    <source>
        <dbReference type="RuleBase" id="RU000461"/>
    </source>
</evidence>
<dbReference type="Proteomes" id="UP000479190">
    <property type="component" value="Unassembled WGS sequence"/>
</dbReference>
<evidence type="ECO:0000256" key="13">
    <source>
        <dbReference type="PIRSR" id="PIRSR602401-1"/>
    </source>
</evidence>
<keyword evidence="15" id="KW-0812">Transmembrane</keyword>
<dbReference type="FunFam" id="1.10.630.10:FF:000042">
    <property type="entry name" value="Cytochrome P450"/>
    <property type="match status" value="1"/>
</dbReference>
<evidence type="ECO:0000313" key="17">
    <source>
        <dbReference type="Proteomes" id="UP000479190"/>
    </source>
</evidence>
<feature type="transmembrane region" description="Helical" evidence="15">
    <location>
        <begin position="12"/>
        <end position="32"/>
    </location>
</feature>
<comment type="subcellular location">
    <subcellularLocation>
        <location evidence="3">Endoplasmic reticulum membrane</location>
        <topology evidence="3">Peripheral membrane protein</topology>
    </subcellularLocation>
    <subcellularLocation>
        <location evidence="2">Microsome membrane</location>
        <topology evidence="2">Peripheral membrane protein</topology>
    </subcellularLocation>
</comment>
<sequence length="526" mass="61089">MLEFLESKTFWLILTIVCLTYIYLRHFVFNYWTLHGVPHEQPSLLLGNLTWDFITAKISLGNWLKQSYDKFRDYPFHGLYVFGRPVLMINDPALIRTVLVQEFSRFCDRGWLNNMEKIDPMTANLFLQPEHKWRRLRQKFSPTFTPNKMRQFHPLMAEIGQQMVEACDEELLRSGRPVLEVKDIVARYTTDIISSVVYGFNCNSLKEPDHAFRRLGERAFEFGRFNQLLGIFLPELPGLVALPFYHREVRDFFAELFGDMVERRRNGKVDRKDFMNLLIELMDRGSVMADDVAAEDSDEQNVKKTTDDQDLLSLSEAAAQAFVFFLAGFETSASTATFALLELAMNQDIQRRLQQEIDQVTDGPEGVTFEKIESMEYLDMVLSETFRKYSVVAFLNRHCVEEYRIPGTSYTVPRGMRVVISSHGLHHDPDIYPRPSEFDPERFTRENVAARCSSAQLQFGDGPRKCIGKRFGLLQTKQALVSLLGHFDFRVGDETRLPIEMETESMIQTPKHGVLLHVEKRRKRTD</sequence>
<evidence type="ECO:0000256" key="9">
    <source>
        <dbReference type="ARBA" id="ARBA00023002"/>
    </source>
</evidence>
<feature type="binding site" description="axial binding residue" evidence="13">
    <location>
        <position position="466"/>
    </location>
    <ligand>
        <name>heme</name>
        <dbReference type="ChEBI" id="CHEBI:30413"/>
    </ligand>
    <ligandPart>
        <name>Fe</name>
        <dbReference type="ChEBI" id="CHEBI:18248"/>
    </ligandPart>
</feature>
<evidence type="ECO:0000256" key="12">
    <source>
        <dbReference type="ARBA" id="ARBA00023136"/>
    </source>
</evidence>
<dbReference type="EMBL" id="CADCXV010000847">
    <property type="protein sequence ID" value="CAB0037248.1"/>
    <property type="molecule type" value="Genomic_DNA"/>
</dbReference>
<keyword evidence="15" id="KW-1133">Transmembrane helix</keyword>
<dbReference type="PRINTS" id="PR00385">
    <property type="entry name" value="P450"/>
</dbReference>
<accession>A0A6H5IKY7</accession>
<evidence type="ECO:0000256" key="4">
    <source>
        <dbReference type="ARBA" id="ARBA00010617"/>
    </source>
</evidence>
<dbReference type="GO" id="GO:0005506">
    <property type="term" value="F:iron ion binding"/>
    <property type="evidence" value="ECO:0007669"/>
    <property type="project" value="InterPro"/>
</dbReference>
<keyword evidence="10 13" id="KW-0408">Iron</keyword>
<dbReference type="CDD" id="cd11056">
    <property type="entry name" value="CYP6-like"/>
    <property type="match status" value="1"/>
</dbReference>
<evidence type="ECO:0000256" key="1">
    <source>
        <dbReference type="ARBA" id="ARBA00001971"/>
    </source>
</evidence>
<dbReference type="GO" id="GO:0020037">
    <property type="term" value="F:heme binding"/>
    <property type="evidence" value="ECO:0007669"/>
    <property type="project" value="InterPro"/>
</dbReference>
<dbReference type="PANTHER" id="PTHR24292">
    <property type="entry name" value="CYTOCHROME P450"/>
    <property type="match status" value="1"/>
</dbReference>
<evidence type="ECO:0008006" key="18">
    <source>
        <dbReference type="Google" id="ProtNLM"/>
    </source>
</evidence>
<dbReference type="InterPro" id="IPR001128">
    <property type="entry name" value="Cyt_P450"/>
</dbReference>
<keyword evidence="9 14" id="KW-0560">Oxidoreductase</keyword>
<dbReference type="PROSITE" id="PS00086">
    <property type="entry name" value="CYTOCHROME_P450"/>
    <property type="match status" value="1"/>
</dbReference>
<evidence type="ECO:0000256" key="8">
    <source>
        <dbReference type="ARBA" id="ARBA00022848"/>
    </source>
</evidence>
<keyword evidence="6 13" id="KW-0479">Metal-binding</keyword>
<keyword evidence="17" id="KW-1185">Reference proteome</keyword>
<organism evidence="16 17">
    <name type="scientific">Trichogramma brassicae</name>
    <dbReference type="NCBI Taxonomy" id="86971"/>
    <lineage>
        <taxon>Eukaryota</taxon>
        <taxon>Metazoa</taxon>
        <taxon>Ecdysozoa</taxon>
        <taxon>Arthropoda</taxon>
        <taxon>Hexapoda</taxon>
        <taxon>Insecta</taxon>
        <taxon>Pterygota</taxon>
        <taxon>Neoptera</taxon>
        <taxon>Endopterygota</taxon>
        <taxon>Hymenoptera</taxon>
        <taxon>Apocrita</taxon>
        <taxon>Proctotrupomorpha</taxon>
        <taxon>Chalcidoidea</taxon>
        <taxon>Trichogrammatidae</taxon>
        <taxon>Trichogramma</taxon>
    </lineage>
</organism>
<dbReference type="AlphaFoldDB" id="A0A6H5IKY7"/>
<dbReference type="InterPro" id="IPR036396">
    <property type="entry name" value="Cyt_P450_sf"/>
</dbReference>
<dbReference type="GO" id="GO:0016705">
    <property type="term" value="F:oxidoreductase activity, acting on paired donors, with incorporation or reduction of molecular oxygen"/>
    <property type="evidence" value="ECO:0007669"/>
    <property type="project" value="InterPro"/>
</dbReference>
<reference evidence="16 17" key="1">
    <citation type="submission" date="2020-02" db="EMBL/GenBank/DDBJ databases">
        <authorList>
            <person name="Ferguson B K."/>
        </authorList>
    </citation>
    <scope>NUCLEOTIDE SEQUENCE [LARGE SCALE GENOMIC DNA]</scope>
</reference>
<evidence type="ECO:0000256" key="10">
    <source>
        <dbReference type="ARBA" id="ARBA00023004"/>
    </source>
</evidence>
<dbReference type="Gene3D" id="1.10.630.10">
    <property type="entry name" value="Cytochrome P450"/>
    <property type="match status" value="1"/>
</dbReference>
<dbReference type="InterPro" id="IPR050476">
    <property type="entry name" value="Insect_CytP450_Detox"/>
</dbReference>